<dbReference type="EMBL" id="JACGWJ010000007">
    <property type="protein sequence ID" value="KAL0409539.1"/>
    <property type="molecule type" value="Genomic_DNA"/>
</dbReference>
<organism evidence="1">
    <name type="scientific">Sesamum radiatum</name>
    <name type="common">Black benniseed</name>
    <dbReference type="NCBI Taxonomy" id="300843"/>
    <lineage>
        <taxon>Eukaryota</taxon>
        <taxon>Viridiplantae</taxon>
        <taxon>Streptophyta</taxon>
        <taxon>Embryophyta</taxon>
        <taxon>Tracheophyta</taxon>
        <taxon>Spermatophyta</taxon>
        <taxon>Magnoliopsida</taxon>
        <taxon>eudicotyledons</taxon>
        <taxon>Gunneridae</taxon>
        <taxon>Pentapetalae</taxon>
        <taxon>asterids</taxon>
        <taxon>lamiids</taxon>
        <taxon>Lamiales</taxon>
        <taxon>Pedaliaceae</taxon>
        <taxon>Sesamum</taxon>
    </lineage>
</organism>
<comment type="caution">
    <text evidence="1">The sequence shown here is derived from an EMBL/GenBank/DDBJ whole genome shotgun (WGS) entry which is preliminary data.</text>
</comment>
<dbReference type="InterPro" id="IPR043502">
    <property type="entry name" value="DNA/RNA_pol_sf"/>
</dbReference>
<protein>
    <recommendedName>
        <fullName evidence="2">Gag protease polyprotein</fullName>
    </recommendedName>
</protein>
<dbReference type="PANTHER" id="PTHR15503:SF45">
    <property type="entry name" value="RNA-DIRECTED DNA POLYMERASE HOMOLOG"/>
    <property type="match status" value="1"/>
</dbReference>
<dbReference type="SUPFAM" id="SSF56672">
    <property type="entry name" value="DNA/RNA polymerases"/>
    <property type="match status" value="1"/>
</dbReference>
<reference evidence="1" key="2">
    <citation type="journal article" date="2024" name="Plant">
        <title>Genomic evolution and insights into agronomic trait innovations of Sesamum species.</title>
        <authorList>
            <person name="Miao H."/>
            <person name="Wang L."/>
            <person name="Qu L."/>
            <person name="Liu H."/>
            <person name="Sun Y."/>
            <person name="Le M."/>
            <person name="Wang Q."/>
            <person name="Wei S."/>
            <person name="Zheng Y."/>
            <person name="Lin W."/>
            <person name="Duan Y."/>
            <person name="Cao H."/>
            <person name="Xiong S."/>
            <person name="Wang X."/>
            <person name="Wei L."/>
            <person name="Li C."/>
            <person name="Ma Q."/>
            <person name="Ju M."/>
            <person name="Zhao R."/>
            <person name="Li G."/>
            <person name="Mu C."/>
            <person name="Tian Q."/>
            <person name="Mei H."/>
            <person name="Zhang T."/>
            <person name="Gao T."/>
            <person name="Zhang H."/>
        </authorList>
    </citation>
    <scope>NUCLEOTIDE SEQUENCE</scope>
    <source>
        <strain evidence="1">G02</strain>
    </source>
</reference>
<gene>
    <name evidence="1" type="ORF">Sradi_1888300</name>
</gene>
<dbReference type="InterPro" id="IPR032567">
    <property type="entry name" value="RTL1-rel"/>
</dbReference>
<proteinExistence type="predicted"/>
<evidence type="ECO:0000313" key="1">
    <source>
        <dbReference type="EMBL" id="KAL0409539.1"/>
    </source>
</evidence>
<reference evidence="1" key="1">
    <citation type="submission" date="2020-06" db="EMBL/GenBank/DDBJ databases">
        <authorList>
            <person name="Li T."/>
            <person name="Hu X."/>
            <person name="Zhang T."/>
            <person name="Song X."/>
            <person name="Zhang H."/>
            <person name="Dai N."/>
            <person name="Sheng W."/>
            <person name="Hou X."/>
            <person name="Wei L."/>
        </authorList>
    </citation>
    <scope>NUCLEOTIDE SEQUENCE</scope>
    <source>
        <strain evidence="1">G02</strain>
        <tissue evidence="1">Leaf</tissue>
    </source>
</reference>
<dbReference type="PANTHER" id="PTHR15503">
    <property type="entry name" value="LDOC1 RELATED"/>
    <property type="match status" value="1"/>
</dbReference>
<evidence type="ECO:0008006" key="2">
    <source>
        <dbReference type="Google" id="ProtNLM"/>
    </source>
</evidence>
<accession>A0AAW2TXT7</accession>
<name>A0AAW2TXT7_SESRA</name>
<dbReference type="AlphaFoldDB" id="A0AAW2TXT7"/>
<sequence>MRSIFSPCNRFREGKSYVGGDPGSERLPEVFPDDLPGLPPHREVDFAIETLPGVAPISIAPYRMAPVELQELKKQLERIIGERVYPAKYFTVGSTSAICEEERR</sequence>